<evidence type="ECO:0000313" key="11">
    <source>
        <dbReference type="Proteomes" id="UP000076154"/>
    </source>
</evidence>
<dbReference type="STRING" id="39966.A0A369KA14"/>
<dbReference type="GO" id="GO:0004588">
    <property type="term" value="F:orotate phosphoribosyltransferase activity"/>
    <property type="evidence" value="ECO:0007669"/>
    <property type="project" value="UniProtKB-EC"/>
</dbReference>
<dbReference type="HAMAP" id="MF_01208">
    <property type="entry name" value="PyrE"/>
    <property type="match status" value="1"/>
</dbReference>
<dbReference type="PANTHER" id="PTHR46683:SF1">
    <property type="entry name" value="OROTATE PHOSPHORIBOSYLTRANSFERASE 1-RELATED"/>
    <property type="match status" value="1"/>
</dbReference>
<dbReference type="FunCoup" id="A0A369KA14">
    <property type="interactions" value="297"/>
</dbReference>
<dbReference type="InParanoid" id="A0A369KA14"/>
<protein>
    <recommendedName>
        <fullName evidence="5">orotate phosphoribosyltransferase</fullName>
        <ecNumber evidence="5">2.4.2.10</ecNumber>
    </recommendedName>
</protein>
<evidence type="ECO:0000256" key="8">
    <source>
        <dbReference type="ARBA" id="ARBA00022975"/>
    </source>
</evidence>
<dbReference type="CDD" id="cd06223">
    <property type="entry name" value="PRTases_typeI"/>
    <property type="match status" value="1"/>
</dbReference>
<dbReference type="GO" id="GO:0006207">
    <property type="term" value="P:'de novo' pyrimidine nucleobase biosynthetic process"/>
    <property type="evidence" value="ECO:0007669"/>
    <property type="project" value="TreeGrafter"/>
</dbReference>
<dbReference type="EC" id="2.4.2.10" evidence="5"/>
<keyword evidence="6 10" id="KW-0328">Glycosyltransferase</keyword>
<dbReference type="GO" id="GO:0046132">
    <property type="term" value="P:pyrimidine ribonucleoside biosynthetic process"/>
    <property type="evidence" value="ECO:0007669"/>
    <property type="project" value="TreeGrafter"/>
</dbReference>
<sequence>MAAQLRPVLPIVLDQNLFRISFFATQVPVLLSPVIECAATMSSATLKPYQIDLIEKAMSVDALKFGSFTLKSGRISPYFFNAGLLSTGPILATLSNAYAATIISALSSPTNPLPKFDVLFGPAYKGIPFASTTSLVLHTQYQVDVGFAYDRKEAKDHGEGGKMVGVPVQGKKVVILDDVMTSGKAVRGAIDTVLQAGGEVVGVIQALDREEVGQDGSSSTVQEIEGLIGEGRVKSILKMRDLLVWLERNGMTKELESMWEYWNRYGLKSSSHTPQ</sequence>
<dbReference type="OrthoDB" id="5553476at2759"/>
<dbReference type="GO" id="GO:0044205">
    <property type="term" value="P:'de novo' UMP biosynthetic process"/>
    <property type="evidence" value="ECO:0007669"/>
    <property type="project" value="UniProtKB-UniPathway"/>
</dbReference>
<keyword evidence="7" id="KW-0808">Transferase</keyword>
<evidence type="ECO:0000256" key="1">
    <source>
        <dbReference type="ARBA" id="ARBA00003769"/>
    </source>
</evidence>
<evidence type="ECO:0000256" key="4">
    <source>
        <dbReference type="ARBA" id="ARBA00011738"/>
    </source>
</evidence>
<dbReference type="GO" id="GO:0005737">
    <property type="term" value="C:cytoplasm"/>
    <property type="evidence" value="ECO:0007669"/>
    <property type="project" value="TreeGrafter"/>
</dbReference>
<dbReference type="NCBIfam" id="TIGR00336">
    <property type="entry name" value="pyrE"/>
    <property type="match status" value="1"/>
</dbReference>
<gene>
    <name evidence="10" type="primary">URA5_0</name>
    <name evidence="10" type="ORF">Hypma_007149</name>
</gene>
<evidence type="ECO:0000256" key="5">
    <source>
        <dbReference type="ARBA" id="ARBA00011971"/>
    </source>
</evidence>
<dbReference type="Gene3D" id="3.40.50.2020">
    <property type="match status" value="1"/>
</dbReference>
<organism evidence="10 11">
    <name type="scientific">Hypsizygus marmoreus</name>
    <name type="common">White beech mushroom</name>
    <name type="synonym">Agaricus marmoreus</name>
    <dbReference type="NCBI Taxonomy" id="39966"/>
    <lineage>
        <taxon>Eukaryota</taxon>
        <taxon>Fungi</taxon>
        <taxon>Dikarya</taxon>
        <taxon>Basidiomycota</taxon>
        <taxon>Agaricomycotina</taxon>
        <taxon>Agaricomycetes</taxon>
        <taxon>Agaricomycetidae</taxon>
        <taxon>Agaricales</taxon>
        <taxon>Tricholomatineae</taxon>
        <taxon>Lyophyllaceae</taxon>
        <taxon>Hypsizygus</taxon>
    </lineage>
</organism>
<comment type="pathway">
    <text evidence="2">Pyrimidine metabolism; UMP biosynthesis via de novo pathway; UMP from orotate: step 1/2.</text>
</comment>
<proteinExistence type="inferred from homology"/>
<comment type="function">
    <text evidence="1">Catalyzes the transfer of a ribosyl phosphate group from 5-phosphoribose 1-diphosphate to orotate, leading to the formation of orotidine monophosphate (OMP).</text>
</comment>
<dbReference type="Proteomes" id="UP000076154">
    <property type="component" value="Unassembled WGS sequence"/>
</dbReference>
<dbReference type="AlphaFoldDB" id="A0A369KA14"/>
<keyword evidence="11" id="KW-1185">Reference proteome</keyword>
<dbReference type="EMBL" id="LUEZ02000005">
    <property type="protein sequence ID" value="RDB30422.1"/>
    <property type="molecule type" value="Genomic_DNA"/>
</dbReference>
<dbReference type="InterPro" id="IPR023031">
    <property type="entry name" value="OPRT"/>
</dbReference>
<evidence type="ECO:0000313" key="10">
    <source>
        <dbReference type="EMBL" id="RDB30422.1"/>
    </source>
</evidence>
<dbReference type="PANTHER" id="PTHR46683">
    <property type="entry name" value="OROTATE PHOSPHORIBOSYLTRANSFERASE 1-RELATED"/>
    <property type="match status" value="1"/>
</dbReference>
<dbReference type="InterPro" id="IPR000836">
    <property type="entry name" value="PRTase_dom"/>
</dbReference>
<comment type="caution">
    <text evidence="10">The sequence shown here is derived from an EMBL/GenBank/DDBJ whole genome shotgun (WGS) entry which is preliminary data.</text>
</comment>
<dbReference type="InterPro" id="IPR029057">
    <property type="entry name" value="PRTase-like"/>
</dbReference>
<accession>A0A369KA14</accession>
<evidence type="ECO:0000256" key="3">
    <source>
        <dbReference type="ARBA" id="ARBA00006340"/>
    </source>
</evidence>
<keyword evidence="8" id="KW-0665">Pyrimidine biosynthesis</keyword>
<reference evidence="10" key="1">
    <citation type="submission" date="2018-04" db="EMBL/GenBank/DDBJ databases">
        <title>Whole genome sequencing of Hypsizygus marmoreus.</title>
        <authorList>
            <person name="Choi I.-G."/>
            <person name="Min B."/>
            <person name="Kim J.-G."/>
            <person name="Kim S."/>
            <person name="Oh Y.-L."/>
            <person name="Kong W.-S."/>
            <person name="Park H."/>
            <person name="Jeong J."/>
            <person name="Song E.-S."/>
        </authorList>
    </citation>
    <scope>NUCLEOTIDE SEQUENCE [LARGE SCALE GENOMIC DNA]</scope>
    <source>
        <strain evidence="10">51987-8</strain>
    </source>
</reference>
<dbReference type="SUPFAM" id="SSF53271">
    <property type="entry name" value="PRTase-like"/>
    <property type="match status" value="1"/>
</dbReference>
<dbReference type="Pfam" id="PF00156">
    <property type="entry name" value="Pribosyltran"/>
    <property type="match status" value="1"/>
</dbReference>
<comment type="subunit">
    <text evidence="4">Homodimer.</text>
</comment>
<feature type="domain" description="Phosphoribosyltransferase" evidence="9">
    <location>
        <begin position="115"/>
        <end position="210"/>
    </location>
</feature>
<evidence type="ECO:0000259" key="9">
    <source>
        <dbReference type="Pfam" id="PF00156"/>
    </source>
</evidence>
<evidence type="ECO:0000256" key="7">
    <source>
        <dbReference type="ARBA" id="ARBA00022679"/>
    </source>
</evidence>
<dbReference type="InterPro" id="IPR004467">
    <property type="entry name" value="Or_phspho_trans_dom"/>
</dbReference>
<evidence type="ECO:0000256" key="6">
    <source>
        <dbReference type="ARBA" id="ARBA00022676"/>
    </source>
</evidence>
<evidence type="ECO:0000256" key="2">
    <source>
        <dbReference type="ARBA" id="ARBA00004889"/>
    </source>
</evidence>
<dbReference type="UniPathway" id="UPA00070">
    <property type="reaction ID" value="UER00119"/>
</dbReference>
<name>A0A369KA14_HYPMA</name>
<comment type="similarity">
    <text evidence="3">Belongs to the purine/pyrimidine phosphoribosyltransferase family. PyrE subfamily.</text>
</comment>